<feature type="chain" id="PRO_5046187134" evidence="2">
    <location>
        <begin position="21"/>
        <end position="150"/>
    </location>
</feature>
<evidence type="ECO:0000256" key="1">
    <source>
        <dbReference type="SAM" id="MobiDB-lite"/>
    </source>
</evidence>
<reference evidence="3 4" key="2">
    <citation type="journal article" date="2021" name="Int. J. Syst. Evol. Microbiol.">
        <title>Roseibium litorale sp. nov., isolated from a tidal flat sediment and proposal for the reclassification of Labrenzia polysiphoniae as Roseibium polysiphoniae comb. nov.</title>
        <authorList>
            <person name="Liu Y."/>
            <person name="Pei T."/>
            <person name="Du J."/>
            <person name="Chao M."/>
            <person name="Deng M.R."/>
            <person name="Zhu H."/>
        </authorList>
    </citation>
    <scope>NUCLEOTIDE SEQUENCE [LARGE SCALE GENOMIC DNA]</scope>
    <source>
        <strain evidence="3 4">4C16A</strain>
    </source>
</reference>
<dbReference type="RefSeq" id="WP_192148540.1">
    <property type="nucleotide sequence ID" value="NZ_JACYXI010000007.1"/>
</dbReference>
<keyword evidence="4" id="KW-1185">Reference proteome</keyword>
<sequence>MIWSRAAAAMLAVCVSASLAGAPSIAAAKDKPTQEELLLKKKKQQHQKQQGEQKAHASKPAGKLSGEKLKKQQKVEAQQKMKKPASHAAAADWKRTGGTMPKKFRGAPVDYKKHHLKQPPKGYKWVRHNNDYVLVAISTGIVSAIISATR</sequence>
<dbReference type="InterPro" id="IPR024572">
    <property type="entry name" value="RcnB"/>
</dbReference>
<feature type="region of interest" description="Disordered" evidence="1">
    <location>
        <begin position="23"/>
        <end position="116"/>
    </location>
</feature>
<name>A0ABR9CNF2_9HYPH</name>
<gene>
    <name evidence="3" type="ORF">IG616_12705</name>
</gene>
<evidence type="ECO:0000313" key="4">
    <source>
        <dbReference type="Proteomes" id="UP000632063"/>
    </source>
</evidence>
<reference evidence="4" key="1">
    <citation type="submission" date="2020-09" db="EMBL/GenBank/DDBJ databases">
        <title>The genome sequence of strain Labrenzia suaedae 4C16A.</title>
        <authorList>
            <person name="Liu Y."/>
        </authorList>
    </citation>
    <scope>NUCLEOTIDE SEQUENCE [LARGE SCALE GENOMIC DNA]</scope>
    <source>
        <strain evidence="4">4C16A</strain>
    </source>
</reference>
<keyword evidence="2" id="KW-0732">Signal</keyword>
<dbReference type="Pfam" id="PF11776">
    <property type="entry name" value="RcnB"/>
    <property type="match status" value="1"/>
</dbReference>
<dbReference type="Gene3D" id="3.10.450.160">
    <property type="entry name" value="inner membrane protein cigr"/>
    <property type="match status" value="1"/>
</dbReference>
<evidence type="ECO:0000313" key="3">
    <source>
        <dbReference type="EMBL" id="MBD8892414.1"/>
    </source>
</evidence>
<feature type="signal peptide" evidence="2">
    <location>
        <begin position="1"/>
        <end position="20"/>
    </location>
</feature>
<comment type="caution">
    <text evidence="3">The sequence shown here is derived from an EMBL/GenBank/DDBJ whole genome shotgun (WGS) entry which is preliminary data.</text>
</comment>
<dbReference type="EMBL" id="JACYXI010000007">
    <property type="protein sequence ID" value="MBD8892414.1"/>
    <property type="molecule type" value="Genomic_DNA"/>
</dbReference>
<protein>
    <submittedName>
        <fullName evidence="3">RcnB family protein</fullName>
    </submittedName>
</protein>
<dbReference type="Proteomes" id="UP000632063">
    <property type="component" value="Unassembled WGS sequence"/>
</dbReference>
<accession>A0ABR9CNF2</accession>
<evidence type="ECO:0000256" key="2">
    <source>
        <dbReference type="SAM" id="SignalP"/>
    </source>
</evidence>
<feature type="compositionally biased region" description="Basic and acidic residues" evidence="1">
    <location>
        <begin position="28"/>
        <end position="39"/>
    </location>
</feature>
<proteinExistence type="predicted"/>
<organism evidence="3 4">
    <name type="scientific">Roseibium litorale</name>
    <dbReference type="NCBI Taxonomy" id="2803841"/>
    <lineage>
        <taxon>Bacteria</taxon>
        <taxon>Pseudomonadati</taxon>
        <taxon>Pseudomonadota</taxon>
        <taxon>Alphaproteobacteria</taxon>
        <taxon>Hyphomicrobiales</taxon>
        <taxon>Stappiaceae</taxon>
        <taxon>Roseibium</taxon>
    </lineage>
</organism>
<feature type="compositionally biased region" description="Basic and acidic residues" evidence="1">
    <location>
        <begin position="65"/>
        <end position="79"/>
    </location>
</feature>